<dbReference type="PROSITE" id="PS00591">
    <property type="entry name" value="GH10_1"/>
    <property type="match status" value="1"/>
</dbReference>
<accession>B9K775</accession>
<dbReference type="EMBL" id="CP000916">
    <property type="protein sequence ID" value="ACM22808.1"/>
    <property type="molecule type" value="Genomic_DNA"/>
</dbReference>
<keyword evidence="3" id="KW-0677">Repeat</keyword>
<dbReference type="PROSITE" id="PS51760">
    <property type="entry name" value="GH10_2"/>
    <property type="match status" value="1"/>
</dbReference>
<sequence length="1059" mass="119573">MCGFMRKKRRGFLNASTAVLVGILAGFLGVVLAATGALGFGGKGVSPFETVLVLSFEGNTDGASPFGKDVVVTASQDVAADGEYSLKVENRTSVWDGVEIDLTGKVNTGTDYLLSFHVYQTSDSPQLFSVLARTEDEKGERYKILADKVVVPNYWKEILVPFSPTFEGTPAKFSLIITSPKKTDFVFYVDNVQVLTPKEAGPKVVYETSFEKGIGDWQPRGSDVKISISPKVAHSGKKSLFVSNRQKGWHGAQISLKGILKTGKTYAFEAWVYQESGQDQTIIMTMQRKYSSDSSTKYEWIKAATVPSGQWVQLSGTYTIPAGVTVEDLTLYFESQNPTLEFYVDDVKVVDTTSAEIKLEMNPEEEIPALKDVLKDYFRVGVALPSKVFINQKDIALISKHFNSITAENEMKPDSLLAGIENGKLKFRFETADKYIEFAQQNGMVVRGHTLVWHNQTPEWFFKDENGNLLSKEEMTERLREYIHTVVGHFKGKVYAWDVVNEAVDPNQPDGLRRSTWYQIMGPDYIELAFKFAREADPNAKLFYNDYNTFEPKKRDIIYNLVKSLKEKGLIDGIGMQCHISLATDIRQIEEAIKKFSTIPGIEIHITELDISVYRDSTSNYSEAPRTALIEQAHKMAQLFKIFKKYSNVITNVTFWGLKDDYSWRATRRNDWPLIFDKDYQAKLAYWAIVAPEVLPPLPKESKISEGEAVVVGMMDDSYMMSKPIEIYDEEGNVKATIRAIWKDSTIYVYGEVQDATKKPAEDGVAIFINPNNERTPYLQPDDTYVVLWTNWKSEVNREDVEVKKFVGPGFRRYSFEMSITIPGVEFKKDSYIGFDVAVIDDGKWYSWSDTTNSQKTNTMNYGTLKLEGVMVATAKYGTPVIDGEIDDIWNTTEEIETKSVAMGSLEKNATAKVRVLWDEENLYVLAIVKDPVLNKDNSNPWEQDSVEIFIDENNHKTGYYEDDDAQFRVNYMNEQSFGTGASAARFKTAVKLIEGGYIVEAAIKWKTIKPSPNTVIGFNVQVNDANEKGQRVGIISWSDPTNNSWRDPSKFGNLRLIK</sequence>
<dbReference type="InterPro" id="IPR008979">
    <property type="entry name" value="Galactose-bd-like_sf"/>
</dbReference>
<comment type="similarity">
    <text evidence="1 9">Belongs to the glycosyl hydrolase 10 (cellulase F) family.</text>
</comment>
<proteinExistence type="inferred from homology"/>
<keyword evidence="12" id="KW-1185">Reference proteome</keyword>
<evidence type="ECO:0000256" key="4">
    <source>
        <dbReference type="ARBA" id="ARBA00022801"/>
    </source>
</evidence>
<dbReference type="Pfam" id="PF00331">
    <property type="entry name" value="Glyco_hydro_10"/>
    <property type="match status" value="1"/>
</dbReference>
<dbReference type="STRING" id="309803.CTN_0632"/>
<protein>
    <recommendedName>
        <fullName evidence="9">Beta-xylanase</fullName>
        <ecNumber evidence="9">3.2.1.8</ecNumber>
    </recommendedName>
</protein>
<dbReference type="CAZy" id="CBM9">
    <property type="family name" value="Carbohydrate-Binding Module Family 9"/>
</dbReference>
<dbReference type="SUPFAM" id="SSF51445">
    <property type="entry name" value="(Trans)glycosidases"/>
    <property type="match status" value="1"/>
</dbReference>
<keyword evidence="6 9" id="KW-0326">Glycosidase</keyword>
<dbReference type="eggNOG" id="COG3693">
    <property type="taxonomic scope" value="Bacteria"/>
</dbReference>
<dbReference type="InterPro" id="IPR010502">
    <property type="entry name" value="Carb-bd_dom_fam9"/>
</dbReference>
<dbReference type="InterPro" id="IPR003305">
    <property type="entry name" value="CenC_carb-bd"/>
</dbReference>
<dbReference type="GO" id="GO:0030246">
    <property type="term" value="F:carbohydrate binding"/>
    <property type="evidence" value="ECO:0007669"/>
    <property type="project" value="InterPro"/>
</dbReference>
<evidence type="ECO:0000256" key="5">
    <source>
        <dbReference type="ARBA" id="ARBA00023277"/>
    </source>
</evidence>
<evidence type="ECO:0000256" key="8">
    <source>
        <dbReference type="PROSITE-ProRule" id="PRU10061"/>
    </source>
</evidence>
<evidence type="ECO:0000256" key="3">
    <source>
        <dbReference type="ARBA" id="ARBA00022737"/>
    </source>
</evidence>
<dbReference type="GO" id="GO:0045493">
    <property type="term" value="P:xylan catabolic process"/>
    <property type="evidence" value="ECO:0007669"/>
    <property type="project" value="UniProtKB-KW"/>
</dbReference>
<feature type="active site" description="Nucleophile" evidence="8">
    <location>
        <position position="608"/>
    </location>
</feature>
<dbReference type="CAZy" id="GH10">
    <property type="family name" value="Glycoside Hydrolase Family 10"/>
</dbReference>
<evidence type="ECO:0000256" key="2">
    <source>
        <dbReference type="ARBA" id="ARBA00022729"/>
    </source>
</evidence>
<evidence type="ECO:0000313" key="11">
    <source>
        <dbReference type="EMBL" id="ACM22808.1"/>
    </source>
</evidence>
<keyword evidence="2" id="KW-0732">Signal</keyword>
<evidence type="ECO:0000256" key="9">
    <source>
        <dbReference type="RuleBase" id="RU361174"/>
    </source>
</evidence>
<keyword evidence="5 9" id="KW-0119">Carbohydrate metabolism</keyword>
<feature type="domain" description="GH10" evidence="10">
    <location>
        <begin position="364"/>
        <end position="692"/>
    </location>
</feature>
<evidence type="ECO:0000259" key="10">
    <source>
        <dbReference type="PROSITE" id="PS51760"/>
    </source>
</evidence>
<dbReference type="SMART" id="SM00633">
    <property type="entry name" value="Glyco_10"/>
    <property type="match status" value="1"/>
</dbReference>
<dbReference type="Gene3D" id="2.60.120.260">
    <property type="entry name" value="Galactose-binding domain-like"/>
    <property type="match status" value="2"/>
</dbReference>
<dbReference type="InterPro" id="IPR044846">
    <property type="entry name" value="GH10"/>
</dbReference>
<dbReference type="PANTHER" id="PTHR31490">
    <property type="entry name" value="GLYCOSYL HYDROLASE"/>
    <property type="match status" value="1"/>
</dbReference>
<dbReference type="SUPFAM" id="SSF49785">
    <property type="entry name" value="Galactose-binding domain-like"/>
    <property type="match status" value="2"/>
</dbReference>
<dbReference type="PRINTS" id="PR00134">
    <property type="entry name" value="GLHYDRLASE10"/>
</dbReference>
<dbReference type="PANTHER" id="PTHR31490:SF90">
    <property type="entry name" value="ENDO-1,4-BETA-XYLANASE A"/>
    <property type="match status" value="1"/>
</dbReference>
<dbReference type="Pfam" id="PF06452">
    <property type="entry name" value="CBM9_1"/>
    <property type="match status" value="2"/>
</dbReference>
<dbReference type="EC" id="3.2.1.8" evidence="9"/>
<dbReference type="KEGG" id="tna:CTN_0632"/>
<dbReference type="HOGENOM" id="CLU_001408_1_0_0"/>
<keyword evidence="4 9" id="KW-0378">Hydrolase</keyword>
<organism evidence="11 12">
    <name type="scientific">Thermotoga neapolitana (strain ATCC 49049 / DSM 4359 / NBRC 107923 / NS-E)</name>
    <dbReference type="NCBI Taxonomy" id="309803"/>
    <lineage>
        <taxon>Bacteria</taxon>
        <taxon>Thermotogati</taxon>
        <taxon>Thermotogota</taxon>
        <taxon>Thermotogae</taxon>
        <taxon>Thermotogales</taxon>
        <taxon>Thermotogaceae</taxon>
        <taxon>Thermotoga</taxon>
    </lineage>
</organism>
<evidence type="ECO:0000256" key="6">
    <source>
        <dbReference type="ARBA" id="ARBA00023295"/>
    </source>
</evidence>
<keyword evidence="7 9" id="KW-0624">Polysaccharide degradation</keyword>
<dbReference type="SUPFAM" id="SSF49344">
    <property type="entry name" value="CBD9-like"/>
    <property type="match status" value="2"/>
</dbReference>
<gene>
    <name evidence="11" type="ordered locus">CTN_0632</name>
</gene>
<dbReference type="Gene3D" id="2.60.40.1190">
    <property type="match status" value="2"/>
</dbReference>
<evidence type="ECO:0000256" key="1">
    <source>
        <dbReference type="ARBA" id="ARBA00007495"/>
    </source>
</evidence>
<dbReference type="Gene3D" id="3.20.20.80">
    <property type="entry name" value="Glycosidases"/>
    <property type="match status" value="1"/>
</dbReference>
<dbReference type="CDD" id="cd00005">
    <property type="entry name" value="CBM9_like_1"/>
    <property type="match status" value="1"/>
</dbReference>
<dbReference type="InterPro" id="IPR031158">
    <property type="entry name" value="GH10_AS"/>
</dbReference>
<evidence type="ECO:0000313" key="12">
    <source>
        <dbReference type="Proteomes" id="UP000000445"/>
    </source>
</evidence>
<name>B9K775_THENN</name>
<dbReference type="CDD" id="cd00241">
    <property type="entry name" value="DOMON_like"/>
    <property type="match status" value="1"/>
</dbReference>
<comment type="catalytic activity">
    <reaction evidence="9">
        <text>Endohydrolysis of (1-&gt;4)-beta-D-xylosidic linkages in xylans.</text>
        <dbReference type="EC" id="3.2.1.8"/>
    </reaction>
</comment>
<dbReference type="InterPro" id="IPR017853">
    <property type="entry name" value="GH"/>
</dbReference>
<dbReference type="AlphaFoldDB" id="B9K775"/>
<dbReference type="InterPro" id="IPR001000">
    <property type="entry name" value="GH10_dom"/>
</dbReference>
<dbReference type="GO" id="GO:0031176">
    <property type="term" value="F:endo-1,4-beta-xylanase activity"/>
    <property type="evidence" value="ECO:0007669"/>
    <property type="project" value="UniProtKB-EC"/>
</dbReference>
<dbReference type="Pfam" id="PF02018">
    <property type="entry name" value="CBM_4_9"/>
    <property type="match status" value="2"/>
</dbReference>
<evidence type="ECO:0000256" key="7">
    <source>
        <dbReference type="ARBA" id="ARBA00023326"/>
    </source>
</evidence>
<reference evidence="11 12" key="1">
    <citation type="journal article" date="2009" name="Biosci. Biotechnol. Biochem.">
        <title>WeGAS: a web-based microbial genome annotation system.</title>
        <authorList>
            <person name="Lee D."/>
            <person name="Seo H."/>
            <person name="Park C."/>
            <person name="Park K."/>
        </authorList>
    </citation>
    <scope>NUCLEOTIDE SEQUENCE [LARGE SCALE GENOMIC DNA]</scope>
    <source>
        <strain evidence="12">ATCC 49049 / DSM 4359 / NBRC 107923 / NS-E</strain>
    </source>
</reference>
<dbReference type="CAZy" id="CBM22">
    <property type="family name" value="Carbohydrate-Binding Module Family 22"/>
</dbReference>
<dbReference type="Proteomes" id="UP000000445">
    <property type="component" value="Chromosome"/>
</dbReference>